<dbReference type="Pfam" id="PF03358">
    <property type="entry name" value="FMN_red"/>
    <property type="match status" value="1"/>
</dbReference>
<organism evidence="2 3">
    <name type="scientific">Fulvimarina manganoxydans</name>
    <dbReference type="NCBI Taxonomy" id="937218"/>
    <lineage>
        <taxon>Bacteria</taxon>
        <taxon>Pseudomonadati</taxon>
        <taxon>Pseudomonadota</taxon>
        <taxon>Alphaproteobacteria</taxon>
        <taxon>Hyphomicrobiales</taxon>
        <taxon>Aurantimonadaceae</taxon>
        <taxon>Fulvimarina</taxon>
    </lineage>
</organism>
<dbReference type="Proteomes" id="UP000192656">
    <property type="component" value="Unassembled WGS sequence"/>
</dbReference>
<reference evidence="2 3" key="1">
    <citation type="submission" date="2017-04" db="EMBL/GenBank/DDBJ databases">
        <authorList>
            <person name="Afonso C.L."/>
            <person name="Miller P.J."/>
            <person name="Scott M.A."/>
            <person name="Spackman E."/>
            <person name="Goraichik I."/>
            <person name="Dimitrov K.M."/>
            <person name="Suarez D.L."/>
            <person name="Swayne D.E."/>
        </authorList>
    </citation>
    <scope>NUCLEOTIDE SEQUENCE [LARGE SCALE GENOMIC DNA]</scope>
    <source>
        <strain evidence="2 3">CGMCC 1.10972</strain>
    </source>
</reference>
<dbReference type="GO" id="GO:0016491">
    <property type="term" value="F:oxidoreductase activity"/>
    <property type="evidence" value="ECO:0007669"/>
    <property type="project" value="InterPro"/>
</dbReference>
<sequence length="195" mass="21614">MPTVAVINGSLRRDSIHRKLVESLAKLAGDRLTFHFVEIGDLPLYNDDLWPEPPTSVLRMKREVELADAVLFASPEYNRSFSPALKNAIDWGTRPYGKNSWRAKPATVVSASPGAIGGAAGQQSLRALLTVVDTVLMGQPEIYFSYKAEAFDEAGNVVDEKVKAFFETFLDRFATWIERTKEPVVDAQPDSQKIA</sequence>
<protein>
    <submittedName>
        <fullName evidence="2">Chromate reductase</fullName>
    </submittedName>
</protein>
<dbReference type="GO" id="GO:0005829">
    <property type="term" value="C:cytosol"/>
    <property type="evidence" value="ECO:0007669"/>
    <property type="project" value="TreeGrafter"/>
</dbReference>
<dbReference type="OrthoDB" id="9812295at2"/>
<evidence type="ECO:0000259" key="1">
    <source>
        <dbReference type="Pfam" id="PF03358"/>
    </source>
</evidence>
<accession>A0A1W2E2Z0</accession>
<dbReference type="InterPro" id="IPR029039">
    <property type="entry name" value="Flavoprotein-like_sf"/>
</dbReference>
<dbReference type="STRING" id="937218.SAMN06297251_12072"/>
<dbReference type="InterPro" id="IPR050712">
    <property type="entry name" value="NAD(P)H-dep_reductase"/>
</dbReference>
<name>A0A1W2E2Z0_9HYPH</name>
<keyword evidence="3" id="KW-1185">Reference proteome</keyword>
<dbReference type="PANTHER" id="PTHR30543:SF21">
    <property type="entry name" value="NAD(P)H-DEPENDENT FMN REDUCTASE LOT6"/>
    <property type="match status" value="1"/>
</dbReference>
<dbReference type="Gene3D" id="3.40.50.360">
    <property type="match status" value="1"/>
</dbReference>
<dbReference type="SUPFAM" id="SSF52218">
    <property type="entry name" value="Flavoproteins"/>
    <property type="match status" value="1"/>
</dbReference>
<dbReference type="EMBL" id="FWXR01000020">
    <property type="protein sequence ID" value="SMD04150.1"/>
    <property type="molecule type" value="Genomic_DNA"/>
</dbReference>
<evidence type="ECO:0000313" key="3">
    <source>
        <dbReference type="Proteomes" id="UP000192656"/>
    </source>
</evidence>
<feature type="domain" description="NADPH-dependent FMN reductase-like" evidence="1">
    <location>
        <begin position="3"/>
        <end position="146"/>
    </location>
</feature>
<dbReference type="GO" id="GO:0010181">
    <property type="term" value="F:FMN binding"/>
    <property type="evidence" value="ECO:0007669"/>
    <property type="project" value="TreeGrafter"/>
</dbReference>
<dbReference type="AlphaFoldDB" id="A0A1W2E2Z0"/>
<dbReference type="InterPro" id="IPR005025">
    <property type="entry name" value="FMN_Rdtase-like_dom"/>
</dbReference>
<proteinExistence type="predicted"/>
<dbReference type="RefSeq" id="WP_084411882.1">
    <property type="nucleotide sequence ID" value="NZ_FWXR01000020.1"/>
</dbReference>
<gene>
    <name evidence="2" type="ORF">SAMN06297251_12072</name>
</gene>
<evidence type="ECO:0000313" key="2">
    <source>
        <dbReference type="EMBL" id="SMD04150.1"/>
    </source>
</evidence>
<dbReference type="PANTHER" id="PTHR30543">
    <property type="entry name" value="CHROMATE REDUCTASE"/>
    <property type="match status" value="1"/>
</dbReference>